<dbReference type="AlphaFoldDB" id="Q2JYA8"/>
<keyword evidence="12" id="KW-0223">Dioxygenase</keyword>
<dbReference type="PANTHER" id="PTHR42747:SF3">
    <property type="entry name" value="NITRONATE MONOOXYGENASE-RELATED"/>
    <property type="match status" value="1"/>
</dbReference>
<keyword evidence="3" id="KW-0216">Detoxification</keyword>
<accession>Q2JYA8</accession>
<evidence type="ECO:0000256" key="4">
    <source>
        <dbReference type="ARBA" id="ARBA00022630"/>
    </source>
</evidence>
<keyword evidence="7" id="KW-0560">Oxidoreductase</keyword>
<dbReference type="Proteomes" id="UP000001936">
    <property type="component" value="Plasmid p42f"/>
</dbReference>
<comment type="cofactor">
    <cofactor evidence="1">
        <name>FMN</name>
        <dbReference type="ChEBI" id="CHEBI:58210"/>
    </cofactor>
</comment>
<evidence type="ECO:0000256" key="10">
    <source>
        <dbReference type="ARBA" id="ARBA00049401"/>
    </source>
</evidence>
<name>Q2JYA8_RHIEC</name>
<dbReference type="InterPro" id="IPR004136">
    <property type="entry name" value="NMO"/>
</dbReference>
<evidence type="ECO:0000256" key="5">
    <source>
        <dbReference type="ARBA" id="ARBA00022643"/>
    </source>
</evidence>
<dbReference type="InterPro" id="IPR013785">
    <property type="entry name" value="Aldolase_TIM"/>
</dbReference>
<dbReference type="PANTHER" id="PTHR42747">
    <property type="entry name" value="NITRONATE MONOOXYGENASE-RELATED"/>
    <property type="match status" value="1"/>
</dbReference>
<evidence type="ECO:0000256" key="7">
    <source>
        <dbReference type="ARBA" id="ARBA00023002"/>
    </source>
</evidence>
<dbReference type="SUPFAM" id="SSF51412">
    <property type="entry name" value="Inosine monophosphate dehydrogenase (IMPDH)"/>
    <property type="match status" value="1"/>
</dbReference>
<keyword evidence="6" id="KW-0547">Nucleotide-binding</keyword>
<organism evidence="12 13">
    <name type="scientific">Rhizobium etli (strain ATCC 51251 / DSM 11541 / JCM 21823 / NBRC 15573 / CFN 42)</name>
    <dbReference type="NCBI Taxonomy" id="347834"/>
    <lineage>
        <taxon>Bacteria</taxon>
        <taxon>Pseudomonadati</taxon>
        <taxon>Pseudomonadota</taxon>
        <taxon>Alphaproteobacteria</taxon>
        <taxon>Hyphomicrobiales</taxon>
        <taxon>Rhizobiaceae</taxon>
        <taxon>Rhizobium/Agrobacterium group</taxon>
        <taxon>Rhizobium</taxon>
    </lineage>
</organism>
<dbReference type="GO" id="GO:0009636">
    <property type="term" value="P:response to toxic substance"/>
    <property type="evidence" value="ECO:0007669"/>
    <property type="project" value="UniProtKB-KW"/>
</dbReference>
<evidence type="ECO:0000256" key="11">
    <source>
        <dbReference type="ARBA" id="ARBA00067136"/>
    </source>
</evidence>
<dbReference type="FunFam" id="3.20.20.70:FF:000154">
    <property type="entry name" value="Probable nitronate monooxygenase"/>
    <property type="match status" value="1"/>
</dbReference>
<keyword evidence="4" id="KW-0285">Flavoprotein</keyword>
<dbReference type="Gene3D" id="3.20.20.70">
    <property type="entry name" value="Aldolase class I"/>
    <property type="match status" value="1"/>
</dbReference>
<evidence type="ECO:0000256" key="3">
    <source>
        <dbReference type="ARBA" id="ARBA00022575"/>
    </source>
</evidence>
<geneLocation type="plasmid" evidence="12 13">
    <name>p42f</name>
</geneLocation>
<protein>
    <recommendedName>
        <fullName evidence="11">Nitronate monooxygenase</fullName>
    </recommendedName>
    <alternativeName>
        <fullName evidence="9">Propionate 3-nitronate monooxygenase</fullName>
    </alternativeName>
</protein>
<evidence type="ECO:0000256" key="9">
    <source>
        <dbReference type="ARBA" id="ARBA00031155"/>
    </source>
</evidence>
<dbReference type="CDD" id="cd04730">
    <property type="entry name" value="NPD_like"/>
    <property type="match status" value="1"/>
</dbReference>
<evidence type="ECO:0000313" key="12">
    <source>
        <dbReference type="EMBL" id="ABC94428.1"/>
    </source>
</evidence>
<sequence length="432" mass="45357">MPLVPTFAPKALGSYCTKVLPIPLDRSGPGTPRCNGPVRARRISPASATLRMESDMTAWHDRRILDLFGIELPIIQAPMAGATTVDMVIAASRAGGLGSLPSAQYSVEQLREVLRRINQETAAPINVNFFSHMTPADDPAAQMKWRSALAPYYRELGIDPAAPVSGSGRAPFDDAFCDVVEEFRPAVVSFHFGLPEPRLVERVRATGARIISSATIVEEAVWLEANGVDAVIAMGFEAGGHRGNFLTKDMATQVGTMALVPQIVDAVQVPVIAAGGIADGRGVAAAWMLGASAVQIGTAYLFSAEAKIAAVHAAALGHAGDASTAITNLFTGRPARGVVNRIMRELGPISDVAPPFPTAGAALAAIRAKAEGRGSDDFTNLWAGQSARLAKHLPAGELTRSLFDEAIAALDAHSKARKTQIAVPVFPPPATP</sequence>
<dbReference type="HOGENOM" id="CLU_038732_5_0_5"/>
<comment type="similarity">
    <text evidence="2">Belongs to the nitronate monooxygenase family. NMO class I subfamily.</text>
</comment>
<comment type="catalytic activity">
    <reaction evidence="10">
        <text>3 propionate 3-nitronate + 3 O2 + H2O = 3 3-oxopropanoate + 2 nitrate + nitrite + H2O2 + 3 H(+)</text>
        <dbReference type="Rhea" id="RHEA:57332"/>
        <dbReference type="ChEBI" id="CHEBI:15377"/>
        <dbReference type="ChEBI" id="CHEBI:15378"/>
        <dbReference type="ChEBI" id="CHEBI:15379"/>
        <dbReference type="ChEBI" id="CHEBI:16240"/>
        <dbReference type="ChEBI" id="CHEBI:16301"/>
        <dbReference type="ChEBI" id="CHEBI:17632"/>
        <dbReference type="ChEBI" id="CHEBI:33190"/>
        <dbReference type="ChEBI" id="CHEBI:136067"/>
    </reaction>
</comment>
<dbReference type="GO" id="GO:0000166">
    <property type="term" value="F:nucleotide binding"/>
    <property type="evidence" value="ECO:0007669"/>
    <property type="project" value="UniProtKB-KW"/>
</dbReference>
<keyword evidence="5" id="KW-0288">FMN</keyword>
<proteinExistence type="inferred from homology"/>
<gene>
    <name evidence="12" type="ordered locus">RHE_PF00539</name>
</gene>
<evidence type="ECO:0000256" key="1">
    <source>
        <dbReference type="ARBA" id="ARBA00001917"/>
    </source>
</evidence>
<evidence type="ECO:0000256" key="2">
    <source>
        <dbReference type="ARBA" id="ARBA00009881"/>
    </source>
</evidence>
<dbReference type="EMBL" id="CP000138">
    <property type="protein sequence ID" value="ABC94428.1"/>
    <property type="molecule type" value="Genomic_DNA"/>
</dbReference>
<evidence type="ECO:0000256" key="8">
    <source>
        <dbReference type="ARBA" id="ARBA00023033"/>
    </source>
</evidence>
<evidence type="ECO:0000313" key="13">
    <source>
        <dbReference type="Proteomes" id="UP000001936"/>
    </source>
</evidence>
<dbReference type="GO" id="GO:0018580">
    <property type="term" value="F:nitronate monooxygenase activity"/>
    <property type="evidence" value="ECO:0007669"/>
    <property type="project" value="InterPro"/>
</dbReference>
<keyword evidence="8" id="KW-0503">Monooxygenase</keyword>
<dbReference type="GO" id="GO:0051213">
    <property type="term" value="F:dioxygenase activity"/>
    <property type="evidence" value="ECO:0007669"/>
    <property type="project" value="UniProtKB-KW"/>
</dbReference>
<evidence type="ECO:0000256" key="6">
    <source>
        <dbReference type="ARBA" id="ARBA00022741"/>
    </source>
</evidence>
<dbReference type="Pfam" id="PF03060">
    <property type="entry name" value="NMO"/>
    <property type="match status" value="1"/>
</dbReference>
<keyword evidence="12" id="KW-0614">Plasmid</keyword>
<keyword evidence="13" id="KW-1185">Reference proteome</keyword>
<reference evidence="12 13" key="1">
    <citation type="journal article" date="2006" name="Proc. Natl. Acad. Sci. U.S.A.">
        <title>The partitioned Rhizobium etli genome: genetic and metabolic redundancy in seven interacting replicons.</title>
        <authorList>
            <person name="Gonzalez V."/>
            <person name="Santamaria R.I."/>
            <person name="Bustos P."/>
            <person name="Hernandez-Gonzalez I."/>
            <person name="Medrano-Soto A."/>
            <person name="Moreno-Hagelsieb G."/>
            <person name="Janga S.C."/>
            <person name="Ramirez M.A."/>
            <person name="Jimenez-Jacinto V."/>
            <person name="Collado-Vides J."/>
            <person name="Davila G."/>
        </authorList>
    </citation>
    <scope>NUCLEOTIDE SEQUENCE [LARGE SCALE GENOMIC DNA]</scope>
    <source>
        <strain evidence="13">ATCC 51251 / DSM 11541 / JCM 21823 / NBRC 15573 / CFN 42</strain>
    </source>
</reference>
<dbReference type="KEGG" id="ret:RHE_PF00539"/>